<sequence>MQYFNLHAAIVAPSSSKTHQIRMWNVERPLKVETKQTDGLFWPKKAKMICLILQNNQFEVHEAFRATDRRGEFTFSPGYQSSGSPSQALFDKVQYSFAYNRLDSVLGSNLDWSLETWAGVRPQRKLTEPAIGPKDHTAALSWSSRRKSPYCSVNGRVESCLRTLGDKGISHDTIFKTPV</sequence>
<accession>A0A9Q3EL66</accession>
<name>A0A9Q3EL66_9BASI</name>
<evidence type="ECO:0000313" key="2">
    <source>
        <dbReference type="Proteomes" id="UP000765509"/>
    </source>
</evidence>
<reference evidence="1" key="1">
    <citation type="submission" date="2021-03" db="EMBL/GenBank/DDBJ databases">
        <title>Draft genome sequence of rust myrtle Austropuccinia psidii MF-1, a brazilian biotype.</title>
        <authorList>
            <person name="Quecine M.C."/>
            <person name="Pachon D.M.R."/>
            <person name="Bonatelli M.L."/>
            <person name="Correr F.H."/>
            <person name="Franceschini L.M."/>
            <person name="Leite T.F."/>
            <person name="Margarido G.R.A."/>
            <person name="Almeida C.A."/>
            <person name="Ferrarezi J.A."/>
            <person name="Labate C.A."/>
        </authorList>
    </citation>
    <scope>NUCLEOTIDE SEQUENCE</scope>
    <source>
        <strain evidence="1">MF-1</strain>
    </source>
</reference>
<organism evidence="1 2">
    <name type="scientific">Austropuccinia psidii MF-1</name>
    <dbReference type="NCBI Taxonomy" id="1389203"/>
    <lineage>
        <taxon>Eukaryota</taxon>
        <taxon>Fungi</taxon>
        <taxon>Dikarya</taxon>
        <taxon>Basidiomycota</taxon>
        <taxon>Pucciniomycotina</taxon>
        <taxon>Pucciniomycetes</taxon>
        <taxon>Pucciniales</taxon>
        <taxon>Sphaerophragmiaceae</taxon>
        <taxon>Austropuccinia</taxon>
    </lineage>
</organism>
<proteinExistence type="predicted"/>
<dbReference type="AlphaFoldDB" id="A0A9Q3EL66"/>
<dbReference type="EMBL" id="AVOT02030143">
    <property type="protein sequence ID" value="MBW0523259.1"/>
    <property type="molecule type" value="Genomic_DNA"/>
</dbReference>
<dbReference type="Proteomes" id="UP000765509">
    <property type="component" value="Unassembled WGS sequence"/>
</dbReference>
<protein>
    <submittedName>
        <fullName evidence="1">Uncharacterized protein</fullName>
    </submittedName>
</protein>
<comment type="caution">
    <text evidence="1">The sequence shown here is derived from an EMBL/GenBank/DDBJ whole genome shotgun (WGS) entry which is preliminary data.</text>
</comment>
<keyword evidence="2" id="KW-1185">Reference proteome</keyword>
<gene>
    <name evidence="1" type="ORF">O181_062974</name>
</gene>
<evidence type="ECO:0000313" key="1">
    <source>
        <dbReference type="EMBL" id="MBW0523259.1"/>
    </source>
</evidence>